<name>A0A0A9HTL3_ARUDO</name>
<accession>A0A0A9HTL3</accession>
<evidence type="ECO:0000313" key="1">
    <source>
        <dbReference type="EMBL" id="JAE39144.1"/>
    </source>
</evidence>
<proteinExistence type="predicted"/>
<reference evidence="1" key="2">
    <citation type="journal article" date="2015" name="Data Brief">
        <title>Shoot transcriptome of the giant reed, Arundo donax.</title>
        <authorList>
            <person name="Barrero R.A."/>
            <person name="Guerrero F.D."/>
            <person name="Moolhuijzen P."/>
            <person name="Goolsby J.A."/>
            <person name="Tidwell J."/>
            <person name="Bellgard S.E."/>
            <person name="Bellgard M.I."/>
        </authorList>
    </citation>
    <scope>NUCLEOTIDE SEQUENCE</scope>
    <source>
        <tissue evidence="1">Shoot tissue taken approximately 20 cm above the soil surface</tissue>
    </source>
</reference>
<dbReference type="EMBL" id="GBRH01158752">
    <property type="protein sequence ID" value="JAE39144.1"/>
    <property type="molecule type" value="Transcribed_RNA"/>
</dbReference>
<protein>
    <submittedName>
        <fullName evidence="1">Uncharacterized protein</fullName>
    </submittedName>
</protein>
<dbReference type="AlphaFoldDB" id="A0A0A9HTL3"/>
<sequence length="44" mass="5252">MRTNEYCCLGLLPPAHILKCYSYRTDKLHLLRFQACYFICTHSQ</sequence>
<reference evidence="1" key="1">
    <citation type="submission" date="2014-09" db="EMBL/GenBank/DDBJ databases">
        <authorList>
            <person name="Magalhaes I.L.F."/>
            <person name="Oliveira U."/>
            <person name="Santos F.R."/>
            <person name="Vidigal T.H.D.A."/>
            <person name="Brescovit A.D."/>
            <person name="Santos A.J."/>
        </authorList>
    </citation>
    <scope>NUCLEOTIDE SEQUENCE</scope>
    <source>
        <tissue evidence="1">Shoot tissue taken approximately 20 cm above the soil surface</tissue>
    </source>
</reference>
<organism evidence="1">
    <name type="scientific">Arundo donax</name>
    <name type="common">Giant reed</name>
    <name type="synonym">Donax arundinaceus</name>
    <dbReference type="NCBI Taxonomy" id="35708"/>
    <lineage>
        <taxon>Eukaryota</taxon>
        <taxon>Viridiplantae</taxon>
        <taxon>Streptophyta</taxon>
        <taxon>Embryophyta</taxon>
        <taxon>Tracheophyta</taxon>
        <taxon>Spermatophyta</taxon>
        <taxon>Magnoliopsida</taxon>
        <taxon>Liliopsida</taxon>
        <taxon>Poales</taxon>
        <taxon>Poaceae</taxon>
        <taxon>PACMAD clade</taxon>
        <taxon>Arundinoideae</taxon>
        <taxon>Arundineae</taxon>
        <taxon>Arundo</taxon>
    </lineage>
</organism>